<evidence type="ECO:0000259" key="8">
    <source>
        <dbReference type="PROSITE" id="PS50090"/>
    </source>
</evidence>
<dbReference type="GO" id="GO:0043565">
    <property type="term" value="F:sequence-specific DNA binding"/>
    <property type="evidence" value="ECO:0007669"/>
    <property type="project" value="UniProtKB-ARBA"/>
</dbReference>
<dbReference type="PROSITE" id="PS51294">
    <property type="entry name" value="HTH_MYB"/>
    <property type="match status" value="2"/>
</dbReference>
<dbReference type="SMART" id="SM00717">
    <property type="entry name" value="SANT"/>
    <property type="match status" value="2"/>
</dbReference>
<dbReference type="Gene3D" id="1.10.10.60">
    <property type="entry name" value="Homeodomain-like"/>
    <property type="match status" value="2"/>
</dbReference>
<dbReference type="GO" id="GO:0005634">
    <property type="term" value="C:nucleus"/>
    <property type="evidence" value="ECO:0007669"/>
    <property type="project" value="UniProtKB-SubCell"/>
</dbReference>
<keyword evidence="6" id="KW-0539">Nucleus</keyword>
<dbReference type="PROSITE" id="PS50090">
    <property type="entry name" value="MYB_LIKE"/>
    <property type="match status" value="2"/>
</dbReference>
<reference evidence="10" key="1">
    <citation type="submission" date="2020-12" db="EMBL/GenBank/DDBJ databases">
        <authorList>
            <person name="Wang Y."/>
        </authorList>
    </citation>
    <scope>NUCLEOTIDE SEQUENCE</scope>
</reference>
<evidence type="ECO:0000256" key="5">
    <source>
        <dbReference type="ARBA" id="ARBA00023163"/>
    </source>
</evidence>
<keyword evidence="5" id="KW-0804">Transcription</keyword>
<dbReference type="FunFam" id="1.10.10.60:FF:000121">
    <property type="entry name" value="Myb transcription factor"/>
    <property type="match status" value="1"/>
</dbReference>
<evidence type="ECO:0000256" key="7">
    <source>
        <dbReference type="SAM" id="MobiDB-lite"/>
    </source>
</evidence>
<feature type="compositionally biased region" description="Polar residues" evidence="7">
    <location>
        <begin position="165"/>
        <end position="183"/>
    </location>
</feature>
<feature type="domain" description="Myb-like" evidence="8">
    <location>
        <begin position="62"/>
        <end position="112"/>
    </location>
</feature>
<comment type="subcellular location">
    <subcellularLocation>
        <location evidence="1">Nucleus</location>
    </subcellularLocation>
</comment>
<dbReference type="GO" id="GO:0006950">
    <property type="term" value="P:response to stress"/>
    <property type="evidence" value="ECO:0007669"/>
    <property type="project" value="UniProtKB-ARBA"/>
</dbReference>
<keyword evidence="3" id="KW-0805">Transcription regulation</keyword>
<dbReference type="InterPro" id="IPR001005">
    <property type="entry name" value="SANT/Myb"/>
</dbReference>
<dbReference type="FunFam" id="1.10.10.60:FF:000231">
    <property type="entry name" value="Myb transcription factor"/>
    <property type="match status" value="1"/>
</dbReference>
<evidence type="ECO:0000313" key="10">
    <source>
        <dbReference type="EMBL" id="QWQ79405.1"/>
    </source>
</evidence>
<proteinExistence type="evidence at transcript level"/>
<feature type="domain" description="HTH myb-type" evidence="9">
    <location>
        <begin position="62"/>
        <end position="116"/>
    </location>
</feature>
<evidence type="ECO:0000256" key="6">
    <source>
        <dbReference type="ARBA" id="ARBA00023242"/>
    </source>
</evidence>
<evidence type="ECO:0000256" key="1">
    <source>
        <dbReference type="ARBA" id="ARBA00004123"/>
    </source>
</evidence>
<evidence type="ECO:0000256" key="4">
    <source>
        <dbReference type="ARBA" id="ARBA00023125"/>
    </source>
</evidence>
<feature type="domain" description="HTH myb-type" evidence="9">
    <location>
        <begin position="9"/>
        <end position="61"/>
    </location>
</feature>
<accession>A0A8F1NNN7</accession>
<dbReference type="GO" id="GO:0046148">
    <property type="term" value="P:pigment biosynthetic process"/>
    <property type="evidence" value="ECO:0007669"/>
    <property type="project" value="UniProtKB-ARBA"/>
</dbReference>
<dbReference type="PANTHER" id="PTHR47999">
    <property type="entry name" value="TRANSCRIPTION FACTOR MYB8-RELATED-RELATED"/>
    <property type="match status" value="1"/>
</dbReference>
<keyword evidence="4" id="KW-0238">DNA-binding</keyword>
<dbReference type="InterPro" id="IPR015495">
    <property type="entry name" value="Myb_TF_plants"/>
</dbReference>
<feature type="domain" description="Myb-like" evidence="8">
    <location>
        <begin position="9"/>
        <end position="61"/>
    </location>
</feature>
<evidence type="ECO:0000256" key="3">
    <source>
        <dbReference type="ARBA" id="ARBA00023015"/>
    </source>
</evidence>
<dbReference type="EMBL" id="MW417210">
    <property type="protein sequence ID" value="QWQ79405.1"/>
    <property type="molecule type" value="mRNA"/>
</dbReference>
<dbReference type="InterPro" id="IPR009057">
    <property type="entry name" value="Homeodomain-like_sf"/>
</dbReference>
<dbReference type="SUPFAM" id="SSF46689">
    <property type="entry name" value="Homeodomain-like"/>
    <property type="match status" value="1"/>
</dbReference>
<name>A0A8F1NNN7_9ROSI</name>
<feature type="region of interest" description="Disordered" evidence="7">
    <location>
        <begin position="151"/>
        <end position="192"/>
    </location>
</feature>
<dbReference type="GO" id="GO:0045893">
    <property type="term" value="P:positive regulation of DNA-templated transcription"/>
    <property type="evidence" value="ECO:0007669"/>
    <property type="project" value="UniProtKB-ARBA"/>
</dbReference>
<dbReference type="Pfam" id="PF00249">
    <property type="entry name" value="Myb_DNA-binding"/>
    <property type="match status" value="2"/>
</dbReference>
<organism evidence="10">
    <name type="scientific">Zanthoxylum armatum</name>
    <dbReference type="NCBI Taxonomy" id="67938"/>
    <lineage>
        <taxon>Eukaryota</taxon>
        <taxon>Viridiplantae</taxon>
        <taxon>Streptophyta</taxon>
        <taxon>Embryophyta</taxon>
        <taxon>Tracheophyta</taxon>
        <taxon>Spermatophyta</taxon>
        <taxon>Magnoliopsida</taxon>
        <taxon>eudicotyledons</taxon>
        <taxon>Gunneridae</taxon>
        <taxon>Pentapetalae</taxon>
        <taxon>rosids</taxon>
        <taxon>malvids</taxon>
        <taxon>Sapindales</taxon>
        <taxon>Rutaceae</taxon>
        <taxon>Zanthoxyloideae</taxon>
        <taxon>Zanthoxylum</taxon>
    </lineage>
</organism>
<keyword evidence="2" id="KW-0677">Repeat</keyword>
<sequence>MGRAPCCEKVGLKKGRWTAEEDEILTKYIQAKGEGSWRSLPKNAGLLRCGKSCRLRWINYLRADLKRGNISPEEEEIVIKLHASLGNRWSLIASHLPGRTDNEIKNYWNSHLSRKIHTFWRPASETLPVMVDVTSTIVKAKKKIDKTRRRVMKKSKSCVKKDGDASTQGPLENVSIDNGSNVSTERHEENVSIEEDISLPATPRLEKETLPSRAIEDSMDLDPFAEAKEITDLHGRETKVQNVCPSGGDEGDDTESLGPFEGIYDGMLCFNDFIDNVPMDTGGVWALMEDEEKENSLTDIIEERETTTVAKCEELESSNLSTNRDSTVDLLSCPSVGSLFDNSNLDWDWDWDSVIQGHDIDQGCWDENDNFLSWLCQSDSSDEKESPRREDDLDYEKQNAMVAWLLS</sequence>
<dbReference type="PANTHER" id="PTHR47999:SF6">
    <property type="entry name" value="MYB-RELATED PROTEIN P"/>
    <property type="match status" value="1"/>
</dbReference>
<evidence type="ECO:0000256" key="2">
    <source>
        <dbReference type="ARBA" id="ARBA00022737"/>
    </source>
</evidence>
<dbReference type="AlphaFoldDB" id="A0A8F1NNN7"/>
<protein>
    <submittedName>
        <fullName evidence="10">MYB7</fullName>
    </submittedName>
</protein>
<dbReference type="InterPro" id="IPR017930">
    <property type="entry name" value="Myb_dom"/>
</dbReference>
<dbReference type="CDD" id="cd00167">
    <property type="entry name" value="SANT"/>
    <property type="match status" value="2"/>
</dbReference>
<evidence type="ECO:0000259" key="9">
    <source>
        <dbReference type="PROSITE" id="PS51294"/>
    </source>
</evidence>